<dbReference type="Proteomes" id="UP000886523">
    <property type="component" value="Unassembled WGS sequence"/>
</dbReference>
<keyword evidence="3" id="KW-1185">Reference proteome</keyword>
<dbReference type="CDD" id="cd21037">
    <property type="entry name" value="MLKL_NTD"/>
    <property type="match status" value="1"/>
</dbReference>
<gene>
    <name evidence="2" type="ORF">BS47DRAFT_312254</name>
</gene>
<sequence>MVGDDSSYLSRTASPSWRLALPRLALALQVPSLALYCRRLMPFRRLFSRRKRSVQPPSAPSNDSSPNQPSTSAHLEPPQQSYPDYLNENAGPAWDAALVMSSLIRDMPALPLALSGPLTQVFDVVGEVIEAVKTMRDGRDGCTQLIVRVMKFLESFVGGLKGSNIPDNTAVASSLFILRRNLMAICADAKRWSSLICLSHYVQRDQIMTAISRHGENLTDCFHAFQIVTLTSITASNAVDRVGTIVSPGPSVPVRPR</sequence>
<proteinExistence type="predicted"/>
<feature type="compositionally biased region" description="Low complexity" evidence="1">
    <location>
        <begin position="60"/>
        <end position="70"/>
    </location>
</feature>
<accession>A0A9P6AKB0</accession>
<dbReference type="GO" id="GO:0007166">
    <property type="term" value="P:cell surface receptor signaling pathway"/>
    <property type="evidence" value="ECO:0007669"/>
    <property type="project" value="InterPro"/>
</dbReference>
<organism evidence="2 3">
    <name type="scientific">Hydnum rufescens UP504</name>
    <dbReference type="NCBI Taxonomy" id="1448309"/>
    <lineage>
        <taxon>Eukaryota</taxon>
        <taxon>Fungi</taxon>
        <taxon>Dikarya</taxon>
        <taxon>Basidiomycota</taxon>
        <taxon>Agaricomycotina</taxon>
        <taxon>Agaricomycetes</taxon>
        <taxon>Cantharellales</taxon>
        <taxon>Hydnaceae</taxon>
        <taxon>Hydnum</taxon>
    </lineage>
</organism>
<evidence type="ECO:0000313" key="3">
    <source>
        <dbReference type="Proteomes" id="UP000886523"/>
    </source>
</evidence>
<evidence type="ECO:0000256" key="1">
    <source>
        <dbReference type="SAM" id="MobiDB-lite"/>
    </source>
</evidence>
<feature type="region of interest" description="Disordered" evidence="1">
    <location>
        <begin position="51"/>
        <end position="86"/>
    </location>
</feature>
<evidence type="ECO:0000313" key="2">
    <source>
        <dbReference type="EMBL" id="KAF9507387.1"/>
    </source>
</evidence>
<protein>
    <submittedName>
        <fullName evidence="2">Uncharacterized protein</fullName>
    </submittedName>
</protein>
<dbReference type="Gene3D" id="1.20.930.20">
    <property type="entry name" value="Adaptor protein Cbl, N-terminal domain"/>
    <property type="match status" value="1"/>
</dbReference>
<name>A0A9P6AKB0_9AGAM</name>
<dbReference type="InterPro" id="IPR036537">
    <property type="entry name" value="Adaptor_Cbl_N_dom_sf"/>
</dbReference>
<reference evidence="2" key="1">
    <citation type="journal article" date="2020" name="Nat. Commun.">
        <title>Large-scale genome sequencing of mycorrhizal fungi provides insights into the early evolution of symbiotic traits.</title>
        <authorList>
            <person name="Miyauchi S."/>
            <person name="Kiss E."/>
            <person name="Kuo A."/>
            <person name="Drula E."/>
            <person name="Kohler A."/>
            <person name="Sanchez-Garcia M."/>
            <person name="Morin E."/>
            <person name="Andreopoulos B."/>
            <person name="Barry K.W."/>
            <person name="Bonito G."/>
            <person name="Buee M."/>
            <person name="Carver A."/>
            <person name="Chen C."/>
            <person name="Cichocki N."/>
            <person name="Clum A."/>
            <person name="Culley D."/>
            <person name="Crous P.W."/>
            <person name="Fauchery L."/>
            <person name="Girlanda M."/>
            <person name="Hayes R.D."/>
            <person name="Keri Z."/>
            <person name="LaButti K."/>
            <person name="Lipzen A."/>
            <person name="Lombard V."/>
            <person name="Magnuson J."/>
            <person name="Maillard F."/>
            <person name="Murat C."/>
            <person name="Nolan M."/>
            <person name="Ohm R.A."/>
            <person name="Pangilinan J."/>
            <person name="Pereira M.F."/>
            <person name="Perotto S."/>
            <person name="Peter M."/>
            <person name="Pfister S."/>
            <person name="Riley R."/>
            <person name="Sitrit Y."/>
            <person name="Stielow J.B."/>
            <person name="Szollosi G."/>
            <person name="Zifcakova L."/>
            <person name="Stursova M."/>
            <person name="Spatafora J.W."/>
            <person name="Tedersoo L."/>
            <person name="Vaario L.M."/>
            <person name="Yamada A."/>
            <person name="Yan M."/>
            <person name="Wang P."/>
            <person name="Xu J."/>
            <person name="Bruns T."/>
            <person name="Baldrian P."/>
            <person name="Vilgalys R."/>
            <person name="Dunand C."/>
            <person name="Henrissat B."/>
            <person name="Grigoriev I.V."/>
            <person name="Hibbett D."/>
            <person name="Nagy L.G."/>
            <person name="Martin F.M."/>
        </authorList>
    </citation>
    <scope>NUCLEOTIDE SEQUENCE</scope>
    <source>
        <strain evidence="2">UP504</strain>
    </source>
</reference>
<dbReference type="EMBL" id="MU129082">
    <property type="protein sequence ID" value="KAF9507387.1"/>
    <property type="molecule type" value="Genomic_DNA"/>
</dbReference>
<dbReference type="InterPro" id="IPR059179">
    <property type="entry name" value="MLKL-like_MCAfunc"/>
</dbReference>
<comment type="caution">
    <text evidence="2">The sequence shown here is derived from an EMBL/GenBank/DDBJ whole genome shotgun (WGS) entry which is preliminary data.</text>
</comment>
<dbReference type="AlphaFoldDB" id="A0A9P6AKB0"/>